<feature type="region of interest" description="Disordered" evidence="1">
    <location>
        <begin position="279"/>
        <end position="307"/>
    </location>
</feature>
<evidence type="ECO:0000256" key="1">
    <source>
        <dbReference type="SAM" id="MobiDB-lite"/>
    </source>
</evidence>
<name>A0A364NG06_STELY</name>
<keyword evidence="3" id="KW-1185">Reference proteome</keyword>
<evidence type="ECO:0000313" key="2">
    <source>
        <dbReference type="EMBL" id="RAR16219.1"/>
    </source>
</evidence>
<feature type="compositionally biased region" description="Polar residues" evidence="1">
    <location>
        <begin position="288"/>
        <end position="307"/>
    </location>
</feature>
<protein>
    <submittedName>
        <fullName evidence="2">Uncharacterized protein</fullName>
    </submittedName>
</protein>
<organism evidence="2 3">
    <name type="scientific">Stemphylium lycopersici</name>
    <name type="common">Tomato gray leaf spot disease fungus</name>
    <name type="synonym">Thyrospora lycopersici</name>
    <dbReference type="NCBI Taxonomy" id="183478"/>
    <lineage>
        <taxon>Eukaryota</taxon>
        <taxon>Fungi</taxon>
        <taxon>Dikarya</taxon>
        <taxon>Ascomycota</taxon>
        <taxon>Pezizomycotina</taxon>
        <taxon>Dothideomycetes</taxon>
        <taxon>Pleosporomycetidae</taxon>
        <taxon>Pleosporales</taxon>
        <taxon>Pleosporineae</taxon>
        <taxon>Pleosporaceae</taxon>
        <taxon>Stemphylium</taxon>
    </lineage>
</organism>
<evidence type="ECO:0000313" key="3">
    <source>
        <dbReference type="Proteomes" id="UP000249619"/>
    </source>
</evidence>
<sequence length="546" mass="61164">MDSSSITYATSKDWLDIMKNRSKVRMHELIERLGLRAKWSSNKRGKTNFESALVRELVADMGDVVSTLPKEPDELMKFLSDEGSLKEEVDGLLEKHGVKVWGRVGDREHLLTANEPGVEEGLYPRDLYFESEEDKQLIHKLLHWWIGLKACNVILARERLDRERRKKAENRQARVEAEFSGQPEGGTPASFVALAPNSVLHDGDTGSRGSPMSSSAMLTPPESGESPTMGPRDGGGFLAINGAGHAPNGNAAYAATSAHQQQASQQPQNVVDGVWSRLAAETSRARDPSTSTHPAESKAAVQQQITTANQAAVDRHISMEVAKLVASFRSDDASTEDIPQPNNSIPYRGLDYDGLRALRQYIYGEERGVSVDEEPLLNQLEKTWRERVRADYQKMVENIPVFIARERAFLTWVELKRHLAALQRANERWSAEGHTTAEIERRIQQHRTLMGCTQTIIANFDDVGQGFGLGPNVAVDRDELLRQALVVLAGEKYAVEMQWKPVEFTATMAWLHEHLENFRREEEEDGKGGSYRRSGLSRIDRSMSRV</sequence>
<comment type="caution">
    <text evidence="2">The sequence shown here is derived from an EMBL/GenBank/DDBJ whole genome shotgun (WGS) entry which is preliminary data.</text>
</comment>
<dbReference type="OrthoDB" id="3781356at2759"/>
<feature type="region of interest" description="Disordered" evidence="1">
    <location>
        <begin position="519"/>
        <end position="546"/>
    </location>
</feature>
<proteinExistence type="predicted"/>
<gene>
    <name evidence="2" type="ORF">DDE83_000345</name>
</gene>
<accession>A0A364NG06</accession>
<dbReference type="Proteomes" id="UP000249619">
    <property type="component" value="Unassembled WGS sequence"/>
</dbReference>
<feature type="region of interest" description="Disordered" evidence="1">
    <location>
        <begin position="165"/>
        <end position="243"/>
    </location>
</feature>
<dbReference type="AlphaFoldDB" id="A0A364NG06"/>
<dbReference type="EMBL" id="QGDH01000004">
    <property type="protein sequence ID" value="RAR16219.1"/>
    <property type="molecule type" value="Genomic_DNA"/>
</dbReference>
<reference evidence="3" key="1">
    <citation type="submission" date="2018-05" db="EMBL/GenBank/DDBJ databases">
        <title>Draft genome sequence of Stemphylium lycopersici strain CIDEFI 213.</title>
        <authorList>
            <person name="Medina R."/>
            <person name="Franco M.E.E."/>
            <person name="Lucentini C.G."/>
            <person name="Saparrat M.C.N."/>
            <person name="Balatti P.A."/>
        </authorList>
    </citation>
    <scope>NUCLEOTIDE SEQUENCE [LARGE SCALE GENOMIC DNA]</scope>
    <source>
        <strain evidence="3">CIDEFI 213</strain>
    </source>
</reference>
<feature type="compositionally biased region" description="Polar residues" evidence="1">
    <location>
        <begin position="207"/>
        <end position="217"/>
    </location>
</feature>